<reference evidence="1" key="1">
    <citation type="journal article" date="2015" name="Nature">
        <title>Complex archaea that bridge the gap between prokaryotes and eukaryotes.</title>
        <authorList>
            <person name="Spang A."/>
            <person name="Saw J.H."/>
            <person name="Jorgensen S.L."/>
            <person name="Zaremba-Niedzwiedzka K."/>
            <person name="Martijn J."/>
            <person name="Lind A.E."/>
            <person name="van Eijk R."/>
            <person name="Schleper C."/>
            <person name="Guy L."/>
            <person name="Ettema T.J."/>
        </authorList>
    </citation>
    <scope>NUCLEOTIDE SEQUENCE</scope>
</reference>
<name>A0A0F9QE85_9ZZZZ</name>
<dbReference type="EMBL" id="LAZR01001587">
    <property type="protein sequence ID" value="KKN42345.1"/>
    <property type="molecule type" value="Genomic_DNA"/>
</dbReference>
<protein>
    <submittedName>
        <fullName evidence="1">Uncharacterized protein</fullName>
    </submittedName>
</protein>
<dbReference type="AlphaFoldDB" id="A0A0F9QE85"/>
<accession>A0A0F9QE85</accession>
<evidence type="ECO:0000313" key="1">
    <source>
        <dbReference type="EMBL" id="KKN42345.1"/>
    </source>
</evidence>
<organism evidence="1">
    <name type="scientific">marine sediment metagenome</name>
    <dbReference type="NCBI Taxonomy" id="412755"/>
    <lineage>
        <taxon>unclassified sequences</taxon>
        <taxon>metagenomes</taxon>
        <taxon>ecological metagenomes</taxon>
    </lineage>
</organism>
<proteinExistence type="predicted"/>
<gene>
    <name evidence="1" type="ORF">LCGC14_0714030</name>
</gene>
<sequence length="417" mass="44130">MTEADARVASPEGPIADAFGRLRVSNPLTLFDSKQTNDGGPLFWDDVEKSGGGTGSTYNTDQASTTLTVGSEIGVRTRQTKMRFNYQPGKSQLIVMTGILGTGATGITQRIGIGDDDNGLFFECIEGTFNVNRRTNTSGSPVNNRVERPDFNIDTLDGKGPSKVTISLSKTNIFWIDFEWLSVGRIRFGFMINGKLIYFHEMNNSNVLTLAYMSTPNLPLRYEIENDGNGAAAELVAICATVMSEGGLEQTGTLQYESTTSNRAGADTHISATTVDTPYAVIGIKLKAGFKDVTVILVSVGLLAETTTNFEWLVLFNPTVSGTFTYADKTNSAVQTALGATADPSTNDISALGTVIAGGYVHSAGGGGKGGEFFTTLANALSLGSTVAGVQDAIVLAVRPLSADGDIHGGLVWRELS</sequence>
<comment type="caution">
    <text evidence="1">The sequence shown here is derived from an EMBL/GenBank/DDBJ whole genome shotgun (WGS) entry which is preliminary data.</text>
</comment>